<dbReference type="Gene3D" id="3.20.20.70">
    <property type="entry name" value="Aldolase class I"/>
    <property type="match status" value="1"/>
</dbReference>
<dbReference type="InterPro" id="IPR036112">
    <property type="entry name" value="ComA_synth_sf"/>
</dbReference>
<proteinExistence type="inferred from homology"/>
<gene>
    <name evidence="2" type="ORF">JD108_13260</name>
    <name evidence="3" type="ORF">KDJ56_13205</name>
</gene>
<evidence type="ECO:0000313" key="5">
    <source>
        <dbReference type="Proteomes" id="UP000677234"/>
    </source>
</evidence>
<dbReference type="PANTHER" id="PTHR48413">
    <property type="match status" value="1"/>
</dbReference>
<organism evidence="2 4">
    <name type="scientific">Brevibacillus composti</name>
    <dbReference type="NCBI Taxonomy" id="2796470"/>
    <lineage>
        <taxon>Bacteria</taxon>
        <taxon>Bacillati</taxon>
        <taxon>Bacillota</taxon>
        <taxon>Bacilli</taxon>
        <taxon>Bacillales</taxon>
        <taxon>Paenibacillaceae</taxon>
        <taxon>Brevibacillus</taxon>
    </lineage>
</organism>
<dbReference type="InterPro" id="IPR013785">
    <property type="entry name" value="Aldolase_TIM"/>
</dbReference>
<reference evidence="2 4" key="1">
    <citation type="submission" date="2020-12" db="EMBL/GenBank/DDBJ databases">
        <title>strain FJAT-54423T represents a novel species of the genus Brevibacillus.</title>
        <authorList>
            <person name="Tang R."/>
        </authorList>
    </citation>
    <scope>NUCLEOTIDE SEQUENCE [LARGE SCALE GENOMIC DNA]</scope>
    <source>
        <strain evidence="2 4">FJAT-54423</strain>
    </source>
</reference>
<comment type="similarity">
    <text evidence="1">Belongs to the phosphosulfolactate synthase family.</text>
</comment>
<evidence type="ECO:0000256" key="1">
    <source>
        <dbReference type="ARBA" id="ARBA00010424"/>
    </source>
</evidence>
<dbReference type="Proteomes" id="UP000677234">
    <property type="component" value="Chromosome"/>
</dbReference>
<dbReference type="EMBL" id="CP073708">
    <property type="protein sequence ID" value="QUO39985.1"/>
    <property type="molecule type" value="Genomic_DNA"/>
</dbReference>
<dbReference type="InterPro" id="IPR003830">
    <property type="entry name" value="ComA_synth"/>
</dbReference>
<evidence type="ECO:0000313" key="3">
    <source>
        <dbReference type="EMBL" id="QUO39985.1"/>
    </source>
</evidence>
<dbReference type="SUPFAM" id="SSF102110">
    <property type="entry name" value="(2r)-phospho-3-sulfolactate synthase ComA"/>
    <property type="match status" value="1"/>
</dbReference>
<sequence>MFNRDLPFWPAAWTDPSQSRQEKPRATGLTMVIDKGLGRAAFCDLMELAAPFIDIYKLGFGTSALYPHKFLQQKVEEAKAWNLHIMPGGTLFEIALRHSSLEEYLKQVKSIGFNAVEISDGTFPLSPELRKRAIATAVDADLVVYSEFGKKAADFRAEQEDLLQTLEADLAAGASYVIVEARESGNVGVFDARGKVEERYLRDIHQAAGKNAARLIWEAPQKEQQVALIKTLGTDVNLGNIAGGDVLAVETLRRGLRGDTAAMFAERRTAACE</sequence>
<dbReference type="PANTHER" id="PTHR48413:SF1">
    <property type="entry name" value="PROTEIN HEAT-STRESS-ASSOCIATED 32"/>
    <property type="match status" value="1"/>
</dbReference>
<dbReference type="KEGG" id="bcop:JD108_13260"/>
<dbReference type="AlphaFoldDB" id="A0A7T5EHU9"/>
<protein>
    <submittedName>
        <fullName evidence="2">Phosphosulfolactate synthase</fullName>
    </submittedName>
</protein>
<dbReference type="EMBL" id="CP066308">
    <property type="protein sequence ID" value="QQE72907.1"/>
    <property type="molecule type" value="Genomic_DNA"/>
</dbReference>
<name>A0A7T5EHU9_9BACL</name>
<evidence type="ECO:0000313" key="4">
    <source>
        <dbReference type="Proteomes" id="UP000595847"/>
    </source>
</evidence>
<keyword evidence="5" id="KW-1185">Reference proteome</keyword>
<dbReference type="Proteomes" id="UP000595847">
    <property type="component" value="Chromosome"/>
</dbReference>
<accession>A0A7T5EHU9</accession>
<reference evidence="3" key="2">
    <citation type="submission" date="2021-04" db="EMBL/GenBank/DDBJ databases">
        <title>Brevibacillus composti FJAT-54423, complete genome.</title>
        <authorList>
            <person name="Tang R."/>
        </authorList>
    </citation>
    <scope>NUCLEOTIDE SEQUENCE</scope>
    <source>
        <strain evidence="3">FJAT-54424</strain>
    </source>
</reference>
<dbReference type="Pfam" id="PF02679">
    <property type="entry name" value="ComA"/>
    <property type="match status" value="1"/>
</dbReference>
<evidence type="ECO:0000313" key="2">
    <source>
        <dbReference type="EMBL" id="QQE72907.1"/>
    </source>
</evidence>
<dbReference type="RefSeq" id="WP_198826539.1">
    <property type="nucleotide sequence ID" value="NZ_CP066308.1"/>
</dbReference>